<dbReference type="PANTHER" id="PTHR12843:SF5">
    <property type="entry name" value="EEF1A LYSINE METHYLTRANSFERASE 2"/>
    <property type="match status" value="1"/>
</dbReference>
<evidence type="ECO:0000313" key="3">
    <source>
        <dbReference type="Proteomes" id="UP000694569"/>
    </source>
</evidence>
<accession>A0A8C5QXF1</accession>
<evidence type="ECO:0000259" key="1">
    <source>
        <dbReference type="Pfam" id="PF13847"/>
    </source>
</evidence>
<dbReference type="Gene3D" id="3.40.50.150">
    <property type="entry name" value="Vaccinia Virus protein VP39"/>
    <property type="match status" value="1"/>
</dbReference>
<dbReference type="SUPFAM" id="SSF53335">
    <property type="entry name" value="S-adenosyl-L-methionine-dependent methyltransferases"/>
    <property type="match status" value="1"/>
</dbReference>
<dbReference type="Ensembl" id="ENSLLET00000045367.1">
    <property type="protein sequence ID" value="ENSLLEP00000043627.1"/>
    <property type="gene ID" value="ENSLLEG00000027662.1"/>
</dbReference>
<keyword evidence="3" id="KW-1185">Reference proteome</keyword>
<feature type="domain" description="Methyltransferase" evidence="1">
    <location>
        <begin position="17"/>
        <end position="109"/>
    </location>
</feature>
<protein>
    <submittedName>
        <fullName evidence="2">EEF1A lysine methyltransferase 2</fullName>
    </submittedName>
</protein>
<dbReference type="Pfam" id="PF13847">
    <property type="entry name" value="Methyltransf_31"/>
    <property type="match status" value="1"/>
</dbReference>
<evidence type="ECO:0000313" key="2">
    <source>
        <dbReference type="Ensembl" id="ENSLLEP00000043627.1"/>
    </source>
</evidence>
<dbReference type="InterPro" id="IPR029063">
    <property type="entry name" value="SAM-dependent_MTases_sf"/>
</dbReference>
<sequence length="139" mass="15555">MTRVIRWLNTQQLPLHTPILDIGTGNGMLLVELVSVSLLIQIAKQGYTNLTGIDYCSSAIDLSRSICEKEELSESVHLEVTDFLTTFSASERFDVCLDKGTFDAVSLDPDGAAEMRRQYVQALCRKVSTRFQGHNNVRM</sequence>
<dbReference type="GO" id="GO:0005737">
    <property type="term" value="C:cytoplasm"/>
    <property type="evidence" value="ECO:0007669"/>
    <property type="project" value="TreeGrafter"/>
</dbReference>
<organism evidence="2 3">
    <name type="scientific">Leptobrachium leishanense</name>
    <name type="common">Leishan spiny toad</name>
    <dbReference type="NCBI Taxonomy" id="445787"/>
    <lineage>
        <taxon>Eukaryota</taxon>
        <taxon>Metazoa</taxon>
        <taxon>Chordata</taxon>
        <taxon>Craniata</taxon>
        <taxon>Vertebrata</taxon>
        <taxon>Euteleostomi</taxon>
        <taxon>Amphibia</taxon>
        <taxon>Batrachia</taxon>
        <taxon>Anura</taxon>
        <taxon>Pelobatoidea</taxon>
        <taxon>Megophryidae</taxon>
        <taxon>Leptobrachium</taxon>
    </lineage>
</organism>
<reference evidence="2" key="2">
    <citation type="submission" date="2025-09" db="UniProtKB">
        <authorList>
            <consortium name="Ensembl"/>
        </authorList>
    </citation>
    <scope>IDENTIFICATION</scope>
</reference>
<dbReference type="GO" id="GO:0016279">
    <property type="term" value="F:protein-lysine N-methyltransferase activity"/>
    <property type="evidence" value="ECO:0007669"/>
    <property type="project" value="TreeGrafter"/>
</dbReference>
<reference evidence="2" key="1">
    <citation type="submission" date="2025-08" db="UniProtKB">
        <authorList>
            <consortium name="Ensembl"/>
        </authorList>
    </citation>
    <scope>IDENTIFICATION</scope>
</reference>
<dbReference type="GeneTree" id="ENSGT00390000013399"/>
<dbReference type="CDD" id="cd02440">
    <property type="entry name" value="AdoMet_MTases"/>
    <property type="match status" value="1"/>
</dbReference>
<proteinExistence type="predicted"/>
<dbReference type="InterPro" id="IPR025714">
    <property type="entry name" value="Methyltranfer_dom"/>
</dbReference>
<gene>
    <name evidence="2" type="primary">EEF1AKMT2</name>
</gene>
<dbReference type="AlphaFoldDB" id="A0A8C5QXF1"/>
<name>A0A8C5QXF1_9ANUR</name>
<dbReference type="Proteomes" id="UP000694569">
    <property type="component" value="Unplaced"/>
</dbReference>
<dbReference type="PANTHER" id="PTHR12843">
    <property type="entry name" value="PROTEIN-LYSINE N-METHYLTRANSFERASE METTL10"/>
    <property type="match status" value="1"/>
</dbReference>